<keyword evidence="5 9" id="KW-0653">Protein transport</keyword>
<keyword evidence="7 9" id="KW-0811">Translocation</keyword>
<dbReference type="KEGG" id="gaz:Pan241w_25110"/>
<dbReference type="Pfam" id="PF02416">
    <property type="entry name" value="TatA_B_E"/>
    <property type="match status" value="1"/>
</dbReference>
<keyword evidence="4 9" id="KW-0812">Transmembrane</keyword>
<evidence type="ECO:0000256" key="5">
    <source>
        <dbReference type="ARBA" id="ARBA00022927"/>
    </source>
</evidence>
<keyword evidence="8 9" id="KW-0472">Membrane</keyword>
<dbReference type="EMBL" id="CP036269">
    <property type="protein sequence ID" value="QDT42427.1"/>
    <property type="molecule type" value="Genomic_DNA"/>
</dbReference>
<evidence type="ECO:0000256" key="7">
    <source>
        <dbReference type="ARBA" id="ARBA00023010"/>
    </source>
</evidence>
<comment type="subunit">
    <text evidence="9">Forms a complex with TatC.</text>
</comment>
<keyword evidence="2 9" id="KW-0813">Transport</keyword>
<dbReference type="RefSeq" id="WP_145215640.1">
    <property type="nucleotide sequence ID" value="NZ_CP036269.1"/>
</dbReference>
<dbReference type="GO" id="GO:0043953">
    <property type="term" value="P:protein transport by the Tat complex"/>
    <property type="evidence" value="ECO:0007669"/>
    <property type="project" value="UniProtKB-UniRule"/>
</dbReference>
<evidence type="ECO:0000256" key="9">
    <source>
        <dbReference type="HAMAP-Rule" id="MF_00236"/>
    </source>
</evidence>
<comment type="subcellular location">
    <subcellularLocation>
        <location evidence="1 9">Cell membrane</location>
        <topology evidence="1 9">Single-pass membrane protein</topology>
    </subcellularLocation>
</comment>
<dbReference type="OrthoDB" id="290425at2"/>
<comment type="function">
    <text evidence="9">Part of the twin-arginine translocation (Tat) system that transports large folded proteins containing a characteristic twin-arginine motif in their signal peptide across membranes. TatA could form the protein-conducting channel of the Tat system.</text>
</comment>
<dbReference type="Proteomes" id="UP000317171">
    <property type="component" value="Chromosome"/>
</dbReference>
<feature type="transmembrane region" description="Helical" evidence="9">
    <location>
        <begin position="6"/>
        <end position="22"/>
    </location>
</feature>
<dbReference type="InterPro" id="IPR003369">
    <property type="entry name" value="TatA/B/E"/>
</dbReference>
<gene>
    <name evidence="9" type="primary">tatA</name>
    <name evidence="11" type="ORF">Pan241w_25110</name>
</gene>
<dbReference type="PANTHER" id="PTHR42982:SF1">
    <property type="entry name" value="SEC-INDEPENDENT PROTEIN TRANSLOCASE PROTEIN TATA"/>
    <property type="match status" value="1"/>
</dbReference>
<dbReference type="GO" id="GO:0033281">
    <property type="term" value="C:TAT protein transport complex"/>
    <property type="evidence" value="ECO:0007669"/>
    <property type="project" value="UniProtKB-UniRule"/>
</dbReference>
<dbReference type="InterPro" id="IPR006312">
    <property type="entry name" value="TatA/E"/>
</dbReference>
<evidence type="ECO:0000256" key="6">
    <source>
        <dbReference type="ARBA" id="ARBA00022989"/>
    </source>
</evidence>
<dbReference type="GO" id="GO:0008320">
    <property type="term" value="F:protein transmembrane transporter activity"/>
    <property type="evidence" value="ECO:0007669"/>
    <property type="project" value="UniProtKB-UniRule"/>
</dbReference>
<evidence type="ECO:0000256" key="10">
    <source>
        <dbReference type="SAM" id="MobiDB-lite"/>
    </source>
</evidence>
<feature type="region of interest" description="Disordered" evidence="10">
    <location>
        <begin position="44"/>
        <end position="67"/>
    </location>
</feature>
<evidence type="ECO:0000313" key="11">
    <source>
        <dbReference type="EMBL" id="QDT42427.1"/>
    </source>
</evidence>
<comment type="similarity">
    <text evidence="9">Belongs to the TatA/E family.</text>
</comment>
<evidence type="ECO:0000256" key="2">
    <source>
        <dbReference type="ARBA" id="ARBA00022448"/>
    </source>
</evidence>
<accession>A0A517REX5</accession>
<name>A0A517REX5_9PLAN</name>
<reference evidence="11 12" key="1">
    <citation type="submission" date="2019-02" db="EMBL/GenBank/DDBJ databases">
        <title>Deep-cultivation of Planctomycetes and their phenomic and genomic characterization uncovers novel biology.</title>
        <authorList>
            <person name="Wiegand S."/>
            <person name="Jogler M."/>
            <person name="Boedeker C."/>
            <person name="Pinto D."/>
            <person name="Vollmers J."/>
            <person name="Rivas-Marin E."/>
            <person name="Kohn T."/>
            <person name="Peeters S.H."/>
            <person name="Heuer A."/>
            <person name="Rast P."/>
            <person name="Oberbeckmann S."/>
            <person name="Bunk B."/>
            <person name="Jeske O."/>
            <person name="Meyerdierks A."/>
            <person name="Storesund J.E."/>
            <person name="Kallscheuer N."/>
            <person name="Luecker S."/>
            <person name="Lage O.M."/>
            <person name="Pohl T."/>
            <person name="Merkel B.J."/>
            <person name="Hornburger P."/>
            <person name="Mueller R.-W."/>
            <person name="Bruemmer F."/>
            <person name="Labrenz M."/>
            <person name="Spormann A.M."/>
            <person name="Op den Camp H."/>
            <person name="Overmann J."/>
            <person name="Amann R."/>
            <person name="Jetten M.S.M."/>
            <person name="Mascher T."/>
            <person name="Medema M.H."/>
            <person name="Devos D.P."/>
            <person name="Kaster A.-K."/>
            <person name="Ovreas L."/>
            <person name="Rohde M."/>
            <person name="Galperin M.Y."/>
            <person name="Jogler C."/>
        </authorList>
    </citation>
    <scope>NUCLEOTIDE SEQUENCE [LARGE SCALE GENOMIC DNA]</scope>
    <source>
        <strain evidence="11 12">Pan241w</strain>
    </source>
</reference>
<dbReference type="PANTHER" id="PTHR42982">
    <property type="entry name" value="SEC-INDEPENDENT PROTEIN TRANSLOCASE PROTEIN TATA"/>
    <property type="match status" value="1"/>
</dbReference>
<keyword evidence="6 9" id="KW-1133">Transmembrane helix</keyword>
<evidence type="ECO:0000256" key="8">
    <source>
        <dbReference type="ARBA" id="ARBA00023136"/>
    </source>
</evidence>
<evidence type="ECO:0000256" key="3">
    <source>
        <dbReference type="ARBA" id="ARBA00022475"/>
    </source>
</evidence>
<protein>
    <recommendedName>
        <fullName evidence="9">Sec-independent protein translocase protein TatA</fullName>
    </recommendedName>
</protein>
<keyword evidence="3 9" id="KW-1003">Cell membrane</keyword>
<dbReference type="Gene3D" id="1.20.5.3310">
    <property type="match status" value="1"/>
</dbReference>
<dbReference type="HAMAP" id="MF_00236">
    <property type="entry name" value="TatA_E"/>
    <property type="match status" value="1"/>
</dbReference>
<evidence type="ECO:0000256" key="1">
    <source>
        <dbReference type="ARBA" id="ARBA00004162"/>
    </source>
</evidence>
<dbReference type="AlphaFoldDB" id="A0A517REX5"/>
<sequence length="67" mass="7409">MFGFPGWIEITIILGIILLLFGKRLPGAMNSLGKSIVEFKKGAREDIDEDSSSKPDSLNSEQDKQPE</sequence>
<keyword evidence="12" id="KW-1185">Reference proteome</keyword>
<organism evidence="11 12">
    <name type="scientific">Gimesia alba</name>
    <dbReference type="NCBI Taxonomy" id="2527973"/>
    <lineage>
        <taxon>Bacteria</taxon>
        <taxon>Pseudomonadati</taxon>
        <taxon>Planctomycetota</taxon>
        <taxon>Planctomycetia</taxon>
        <taxon>Planctomycetales</taxon>
        <taxon>Planctomycetaceae</taxon>
        <taxon>Gimesia</taxon>
    </lineage>
</organism>
<evidence type="ECO:0000256" key="4">
    <source>
        <dbReference type="ARBA" id="ARBA00022692"/>
    </source>
</evidence>
<evidence type="ECO:0000313" key="12">
    <source>
        <dbReference type="Proteomes" id="UP000317171"/>
    </source>
</evidence>
<proteinExistence type="inferred from homology"/>